<feature type="domain" description="Protein kinase" evidence="1">
    <location>
        <begin position="1"/>
        <end position="210"/>
    </location>
</feature>
<name>A0A060YCF2_ONCMY</name>
<dbReference type="PaxDb" id="8022-A0A060YCF2"/>
<dbReference type="Proteomes" id="UP000193380">
    <property type="component" value="Unassembled WGS sequence"/>
</dbReference>
<accession>A0A060YCF2</accession>
<dbReference type="InterPro" id="IPR000719">
    <property type="entry name" value="Prot_kinase_dom"/>
</dbReference>
<dbReference type="PROSITE" id="PS00108">
    <property type="entry name" value="PROTEIN_KINASE_ST"/>
    <property type="match status" value="1"/>
</dbReference>
<dbReference type="STRING" id="8022.A0A060YCF2"/>
<dbReference type="InterPro" id="IPR008271">
    <property type="entry name" value="Ser/Thr_kinase_AS"/>
</dbReference>
<sequence>MQPLLCHWTFSNSLCLSHCTHRPPNMYGRELKEGKIQFLPHLFLFLSLRSSMTVPRRGGRLSYTGGCRGGHTSFAFSVCTRTCIMGRSACSSSWNVCKVENCSAGSRPEGTRLSLREGSEIMRDIGTAIEFLHNMNIAHRDIKPENLLYTHQERNGTLKLTDFGFAKETTHNLLQTPCYTPYYVAPEVLGPEKYDKSCDMWSLGVIMYIL</sequence>
<dbReference type="InterPro" id="IPR011009">
    <property type="entry name" value="Kinase-like_dom_sf"/>
</dbReference>
<dbReference type="EMBL" id="FR909473">
    <property type="protein sequence ID" value="CDQ89401.1"/>
    <property type="molecule type" value="Genomic_DNA"/>
</dbReference>
<organism evidence="2 3">
    <name type="scientific">Oncorhynchus mykiss</name>
    <name type="common">Rainbow trout</name>
    <name type="synonym">Salmo gairdneri</name>
    <dbReference type="NCBI Taxonomy" id="8022"/>
    <lineage>
        <taxon>Eukaryota</taxon>
        <taxon>Metazoa</taxon>
        <taxon>Chordata</taxon>
        <taxon>Craniata</taxon>
        <taxon>Vertebrata</taxon>
        <taxon>Euteleostomi</taxon>
        <taxon>Actinopterygii</taxon>
        <taxon>Neopterygii</taxon>
        <taxon>Teleostei</taxon>
        <taxon>Protacanthopterygii</taxon>
        <taxon>Salmoniformes</taxon>
        <taxon>Salmonidae</taxon>
        <taxon>Salmoninae</taxon>
        <taxon>Oncorhynchus</taxon>
    </lineage>
</organism>
<protein>
    <recommendedName>
        <fullName evidence="1">Protein kinase domain-containing protein</fullName>
    </recommendedName>
</protein>
<reference evidence="2" key="2">
    <citation type="submission" date="2014-03" db="EMBL/GenBank/DDBJ databases">
        <authorList>
            <person name="Genoscope - CEA"/>
        </authorList>
    </citation>
    <scope>NUCLEOTIDE SEQUENCE</scope>
</reference>
<evidence type="ECO:0000313" key="3">
    <source>
        <dbReference type="Proteomes" id="UP000193380"/>
    </source>
</evidence>
<dbReference type="AlphaFoldDB" id="A0A060YCF2"/>
<dbReference type="GO" id="GO:0004672">
    <property type="term" value="F:protein kinase activity"/>
    <property type="evidence" value="ECO:0007669"/>
    <property type="project" value="InterPro"/>
</dbReference>
<evidence type="ECO:0000259" key="1">
    <source>
        <dbReference type="PROSITE" id="PS50011"/>
    </source>
</evidence>
<dbReference type="Gene3D" id="1.10.510.10">
    <property type="entry name" value="Transferase(Phosphotransferase) domain 1"/>
    <property type="match status" value="1"/>
</dbReference>
<reference evidence="2" key="1">
    <citation type="journal article" date="2014" name="Nat. Commun.">
        <title>The rainbow trout genome provides novel insights into evolution after whole-genome duplication in vertebrates.</title>
        <authorList>
            <person name="Berthelot C."/>
            <person name="Brunet F."/>
            <person name="Chalopin D."/>
            <person name="Juanchich A."/>
            <person name="Bernard M."/>
            <person name="Noel B."/>
            <person name="Bento P."/>
            <person name="Da Silva C."/>
            <person name="Labadie K."/>
            <person name="Alberti A."/>
            <person name="Aury J.M."/>
            <person name="Louis A."/>
            <person name="Dehais P."/>
            <person name="Bardou P."/>
            <person name="Montfort J."/>
            <person name="Klopp C."/>
            <person name="Cabau C."/>
            <person name="Gaspin C."/>
            <person name="Thorgaard G.H."/>
            <person name="Boussaha M."/>
            <person name="Quillet E."/>
            <person name="Guyomard R."/>
            <person name="Galiana D."/>
            <person name="Bobe J."/>
            <person name="Volff J.N."/>
            <person name="Genet C."/>
            <person name="Wincker P."/>
            <person name="Jaillon O."/>
            <person name="Roest Crollius H."/>
            <person name="Guiguen Y."/>
        </authorList>
    </citation>
    <scope>NUCLEOTIDE SEQUENCE [LARGE SCALE GENOMIC DNA]</scope>
</reference>
<dbReference type="SMART" id="SM00220">
    <property type="entry name" value="S_TKc"/>
    <property type="match status" value="1"/>
</dbReference>
<proteinExistence type="predicted"/>
<dbReference type="GO" id="GO:0005524">
    <property type="term" value="F:ATP binding"/>
    <property type="evidence" value="ECO:0007669"/>
    <property type="project" value="InterPro"/>
</dbReference>
<dbReference type="PROSITE" id="PS50011">
    <property type="entry name" value="PROTEIN_KINASE_DOM"/>
    <property type="match status" value="1"/>
</dbReference>
<dbReference type="PANTHER" id="PTHR24347">
    <property type="entry name" value="SERINE/THREONINE-PROTEIN KINASE"/>
    <property type="match status" value="1"/>
</dbReference>
<evidence type="ECO:0000313" key="2">
    <source>
        <dbReference type="EMBL" id="CDQ89401.1"/>
    </source>
</evidence>
<dbReference type="SUPFAM" id="SSF56112">
    <property type="entry name" value="Protein kinase-like (PK-like)"/>
    <property type="match status" value="1"/>
</dbReference>
<gene>
    <name evidence="2" type="ORF">GSONMT00047795001</name>
</gene>
<dbReference type="Pfam" id="PF00069">
    <property type="entry name" value="Pkinase"/>
    <property type="match status" value="1"/>
</dbReference>